<reference evidence="2 3" key="1">
    <citation type="submission" date="2018-02" db="EMBL/GenBank/DDBJ databases">
        <title>Distribution and characterization of Shiga toxin converting temperate phage carried by Shigella flexneri in Hispaniola.</title>
        <authorList>
            <person name="Fogolari M."/>
            <person name="Mavian C."/>
            <person name="Angeletti S."/>
            <person name="Salemi M."/>
            <person name="Lampel K.A."/>
            <person name="Maurelli A.T."/>
        </authorList>
    </citation>
    <scope>NUCLEOTIDE SEQUENCE [LARGE SCALE GENOMIC DNA]</scope>
    <source>
        <strain evidence="2 3">BS979</strain>
    </source>
</reference>
<dbReference type="InterPro" id="IPR047650">
    <property type="entry name" value="Transpos_IS110"/>
</dbReference>
<dbReference type="GO" id="GO:0003677">
    <property type="term" value="F:DNA binding"/>
    <property type="evidence" value="ECO:0007669"/>
    <property type="project" value="InterPro"/>
</dbReference>
<name>A0A2S8D7T6_SHIDY</name>
<evidence type="ECO:0000313" key="2">
    <source>
        <dbReference type="EMBL" id="PQN01279.1"/>
    </source>
</evidence>
<evidence type="ECO:0000259" key="1">
    <source>
        <dbReference type="Pfam" id="PF02371"/>
    </source>
</evidence>
<organism evidence="2 3">
    <name type="scientific">Shigella dysenteriae</name>
    <dbReference type="NCBI Taxonomy" id="622"/>
    <lineage>
        <taxon>Bacteria</taxon>
        <taxon>Pseudomonadati</taxon>
        <taxon>Pseudomonadota</taxon>
        <taxon>Gammaproteobacteria</taxon>
        <taxon>Enterobacterales</taxon>
        <taxon>Enterobacteriaceae</taxon>
        <taxon>Shigella</taxon>
    </lineage>
</organism>
<dbReference type="EMBL" id="PUGT01000444">
    <property type="protein sequence ID" value="PQN01279.1"/>
    <property type="molecule type" value="Genomic_DNA"/>
</dbReference>
<dbReference type="InterPro" id="IPR003346">
    <property type="entry name" value="Transposase_20"/>
</dbReference>
<dbReference type="AlphaFoldDB" id="A0A2S8D7T6"/>
<protein>
    <recommendedName>
        <fullName evidence="1">Transposase IS116/IS110/IS902 C-terminal domain-containing protein</fullName>
    </recommendedName>
</protein>
<dbReference type="RefSeq" id="WP_077249349.1">
    <property type="nucleotide sequence ID" value="NZ_QXIE01000393.1"/>
</dbReference>
<evidence type="ECO:0000313" key="3">
    <source>
        <dbReference type="Proteomes" id="UP000238186"/>
    </source>
</evidence>
<dbReference type="Proteomes" id="UP000238186">
    <property type="component" value="Unassembled WGS sequence"/>
</dbReference>
<dbReference type="GO" id="GO:0006313">
    <property type="term" value="P:DNA transposition"/>
    <property type="evidence" value="ECO:0007669"/>
    <property type="project" value="InterPro"/>
</dbReference>
<accession>A0A2S8D7T6</accession>
<sequence>MPPFRGLLFLPPLQLSAPGSIGFKNRRQLAAWLGLVPRQCFSVGKNTLGSISKRDDVYIRTLLFHGAKTVSNARKGRQVQESWLGRPVSRRNKNVATVALNNKNARVLWVLLTNDKEISPEEVMGAAYM</sequence>
<comment type="caution">
    <text evidence="2">The sequence shown here is derived from an EMBL/GenBank/DDBJ whole genome shotgun (WGS) entry which is preliminary data.</text>
</comment>
<dbReference type="Pfam" id="PF02371">
    <property type="entry name" value="Transposase_20"/>
    <property type="match status" value="1"/>
</dbReference>
<dbReference type="PANTHER" id="PTHR33055">
    <property type="entry name" value="TRANSPOSASE FOR INSERTION SEQUENCE ELEMENT IS1111A"/>
    <property type="match status" value="1"/>
</dbReference>
<dbReference type="PANTHER" id="PTHR33055:SF3">
    <property type="entry name" value="PUTATIVE TRANSPOSASE FOR IS117-RELATED"/>
    <property type="match status" value="1"/>
</dbReference>
<proteinExistence type="predicted"/>
<gene>
    <name evidence="2" type="ORF">C5K18_21620</name>
</gene>
<dbReference type="GO" id="GO:0004803">
    <property type="term" value="F:transposase activity"/>
    <property type="evidence" value="ECO:0007669"/>
    <property type="project" value="InterPro"/>
</dbReference>
<feature type="domain" description="Transposase IS116/IS110/IS902 C-terminal" evidence="1">
    <location>
        <begin position="22"/>
        <end position="74"/>
    </location>
</feature>